<protein>
    <submittedName>
        <fullName evidence="2">Translocation protein TolB</fullName>
    </submittedName>
</protein>
<comment type="caution">
    <text evidence="2">The sequence shown here is derived from an EMBL/GenBank/DDBJ whole genome shotgun (WGS) entry which is preliminary data.</text>
</comment>
<dbReference type="SUPFAM" id="SSF82171">
    <property type="entry name" value="DPP6 N-terminal domain-like"/>
    <property type="match status" value="1"/>
</dbReference>
<evidence type="ECO:0000313" key="2">
    <source>
        <dbReference type="EMBL" id="MFD1222300.1"/>
    </source>
</evidence>
<keyword evidence="3" id="KW-1185">Reference proteome</keyword>
<reference evidence="3" key="1">
    <citation type="journal article" date="2019" name="Int. J. Syst. Evol. Microbiol.">
        <title>The Global Catalogue of Microorganisms (GCM) 10K type strain sequencing project: providing services to taxonomists for standard genome sequencing and annotation.</title>
        <authorList>
            <consortium name="The Broad Institute Genomics Platform"/>
            <consortium name="The Broad Institute Genome Sequencing Center for Infectious Disease"/>
            <person name="Wu L."/>
            <person name="Ma J."/>
        </authorList>
    </citation>
    <scope>NUCLEOTIDE SEQUENCE [LARGE SCALE GENOMIC DNA]</scope>
    <source>
        <strain evidence="3">CCUG 53270</strain>
    </source>
</reference>
<gene>
    <name evidence="2" type="ORF">ACFQ4B_19440</name>
</gene>
<dbReference type="RefSeq" id="WP_345589452.1">
    <property type="nucleotide sequence ID" value="NZ_BAABJG010000018.1"/>
</dbReference>
<feature type="chain" id="PRO_5045536517" evidence="1">
    <location>
        <begin position="21"/>
        <end position="423"/>
    </location>
</feature>
<dbReference type="Gene3D" id="2.120.10.30">
    <property type="entry name" value="TolB, C-terminal domain"/>
    <property type="match status" value="1"/>
</dbReference>
<dbReference type="PANTHER" id="PTHR36842:SF1">
    <property type="entry name" value="PROTEIN TOLB"/>
    <property type="match status" value="1"/>
</dbReference>
<evidence type="ECO:0000313" key="3">
    <source>
        <dbReference type="Proteomes" id="UP001597180"/>
    </source>
</evidence>
<dbReference type="PANTHER" id="PTHR36842">
    <property type="entry name" value="PROTEIN TOLB HOMOLOG"/>
    <property type="match status" value="1"/>
</dbReference>
<accession>A0ABW3US05</accession>
<organism evidence="2 3">
    <name type="scientific">Paenibacillus vulneris</name>
    <dbReference type="NCBI Taxonomy" id="1133364"/>
    <lineage>
        <taxon>Bacteria</taxon>
        <taxon>Bacillati</taxon>
        <taxon>Bacillota</taxon>
        <taxon>Bacilli</taxon>
        <taxon>Bacillales</taxon>
        <taxon>Paenibacillaceae</taxon>
        <taxon>Paenibacillus</taxon>
    </lineage>
</organism>
<evidence type="ECO:0000256" key="1">
    <source>
        <dbReference type="SAM" id="SignalP"/>
    </source>
</evidence>
<dbReference type="EMBL" id="JBHTLU010000023">
    <property type="protein sequence ID" value="MFD1222300.1"/>
    <property type="molecule type" value="Genomic_DNA"/>
</dbReference>
<dbReference type="Proteomes" id="UP001597180">
    <property type="component" value="Unassembled WGS sequence"/>
</dbReference>
<dbReference type="InterPro" id="IPR011042">
    <property type="entry name" value="6-blade_b-propeller_TolB-like"/>
</dbReference>
<sequence>MRWLGLIAIVWFGISGLLPAADASPETPVKAAFIRGGNLWVKEGDTEKQLTRDGGASHPRWSYNGQWIAYMKASGEQNNEIWLYHINTGRHEQAYGGRGSNLQWSPTSNILAFQDELILNITDAEKVTGNRFDNVALGVNNYSWLPDGTGFLASSTAARLPDGWTRPILYKIPVDAKLDEKKIKPFFTIPSQLTQGNVTVLSIGTTLFKWSYDRKWIAFVVHPTASWSADSDMLCLLSSNGKIFLPLDEMLANTGWFQWAPVKTRLAYIQGGGRMALENKHLKIKVLPALHSPTLTPEGFADGNFAWLNEDTIVVSRATESKWSTDPAARPVPVLVRLMLQSAVQRPITAPPAGFGDYSPAYIPAANKLGWVRSDRNLASVMLGQPDGSGAITWISSIDLGSNYYEQWDWSEVLSWYIAGFQN</sequence>
<feature type="signal peptide" evidence="1">
    <location>
        <begin position="1"/>
        <end position="20"/>
    </location>
</feature>
<keyword evidence="1" id="KW-0732">Signal</keyword>
<proteinExistence type="predicted"/>
<name>A0ABW3US05_9BACL</name>